<dbReference type="Pfam" id="PF00775">
    <property type="entry name" value="Dioxygenase_C"/>
    <property type="match status" value="1"/>
</dbReference>
<keyword evidence="2" id="KW-0223">Dioxygenase</keyword>
<dbReference type="SUPFAM" id="SSF49482">
    <property type="entry name" value="Aromatic compound dioxygenase"/>
    <property type="match status" value="1"/>
</dbReference>
<dbReference type="InterPro" id="IPR000627">
    <property type="entry name" value="Intradiol_dOase_C"/>
</dbReference>
<accession>A0ABD3W5S9</accession>
<evidence type="ECO:0000313" key="6">
    <source>
        <dbReference type="EMBL" id="KAL3868751.1"/>
    </source>
</evidence>
<evidence type="ECO:0000256" key="4">
    <source>
        <dbReference type="SAM" id="SignalP"/>
    </source>
</evidence>
<feature type="chain" id="PRO_5044804232" description="Intradiol ring-cleavage dioxygenases domain-containing protein" evidence="4">
    <location>
        <begin position="17"/>
        <end position="227"/>
    </location>
</feature>
<dbReference type="Proteomes" id="UP001634394">
    <property type="component" value="Unassembled WGS sequence"/>
</dbReference>
<feature type="domain" description="Intradiol ring-cleavage dioxygenases" evidence="5">
    <location>
        <begin position="35"/>
        <end position="201"/>
    </location>
</feature>
<keyword evidence="7" id="KW-1185">Reference proteome</keyword>
<feature type="signal peptide" evidence="4">
    <location>
        <begin position="1"/>
        <end position="16"/>
    </location>
</feature>
<dbReference type="InterPro" id="IPR050770">
    <property type="entry name" value="Intradiol_RC_Dioxygenase"/>
</dbReference>
<sequence>MVMVASLSVFLLVAAGASMRKELQQCKPTTPDVLGPYYFPDPPKRRQICIDDPEYKQRHLMLVEGYIYDEDCKSPISGAKIEVWQADHDGHYLFQANCRGYIVSGRTGFYVFLTVHPGKYAIDRNETMYRPAHVHFRIVKPGYKTLVTQMYFHGDTNLGPNDACNTCSSGNPDLLVRPQRVCMDESQSHCLHVVTFDIVLQRGDGISVVQDENDNYIELSDIVNAGK</sequence>
<comment type="similarity">
    <text evidence="1">Belongs to the intradiol ring-cleavage dioxygenase family.</text>
</comment>
<reference evidence="6 7" key="1">
    <citation type="submission" date="2024-11" db="EMBL/GenBank/DDBJ databases">
        <title>Chromosome-level genome assembly of the freshwater bivalve Anodonta woodiana.</title>
        <authorList>
            <person name="Chen X."/>
        </authorList>
    </citation>
    <scope>NUCLEOTIDE SEQUENCE [LARGE SCALE GENOMIC DNA]</scope>
    <source>
        <strain evidence="6">MN2024</strain>
        <tissue evidence="6">Gills</tissue>
    </source>
</reference>
<evidence type="ECO:0000256" key="3">
    <source>
        <dbReference type="ARBA" id="ARBA00023002"/>
    </source>
</evidence>
<comment type="caution">
    <text evidence="6">The sequence shown here is derived from an EMBL/GenBank/DDBJ whole genome shotgun (WGS) entry which is preliminary data.</text>
</comment>
<evidence type="ECO:0000313" key="7">
    <source>
        <dbReference type="Proteomes" id="UP001634394"/>
    </source>
</evidence>
<name>A0ABD3W5S9_SINWO</name>
<evidence type="ECO:0000256" key="2">
    <source>
        <dbReference type="ARBA" id="ARBA00022964"/>
    </source>
</evidence>
<dbReference type="Gene3D" id="2.60.130.10">
    <property type="entry name" value="Aromatic compound dioxygenase"/>
    <property type="match status" value="1"/>
</dbReference>
<protein>
    <recommendedName>
        <fullName evidence="5">Intradiol ring-cleavage dioxygenases domain-containing protein</fullName>
    </recommendedName>
</protein>
<dbReference type="PANTHER" id="PTHR33711:SF10">
    <property type="entry name" value="INTRADIOL RING-CLEAVAGE DIOXYGENASES DOMAIN-CONTAINING PROTEIN"/>
    <property type="match status" value="1"/>
</dbReference>
<evidence type="ECO:0000256" key="1">
    <source>
        <dbReference type="ARBA" id="ARBA00007825"/>
    </source>
</evidence>
<dbReference type="EMBL" id="JBJQND010000008">
    <property type="protein sequence ID" value="KAL3868751.1"/>
    <property type="molecule type" value="Genomic_DNA"/>
</dbReference>
<dbReference type="InterPro" id="IPR015889">
    <property type="entry name" value="Intradiol_dOase_core"/>
</dbReference>
<dbReference type="GO" id="GO:0051213">
    <property type="term" value="F:dioxygenase activity"/>
    <property type="evidence" value="ECO:0007669"/>
    <property type="project" value="UniProtKB-KW"/>
</dbReference>
<proteinExistence type="inferred from homology"/>
<dbReference type="PANTHER" id="PTHR33711">
    <property type="entry name" value="DIOXYGENASE, PUTATIVE (AFU_ORTHOLOGUE AFUA_2G02910)-RELATED"/>
    <property type="match status" value="1"/>
</dbReference>
<organism evidence="6 7">
    <name type="scientific">Sinanodonta woodiana</name>
    <name type="common">Chinese pond mussel</name>
    <name type="synonym">Anodonta woodiana</name>
    <dbReference type="NCBI Taxonomy" id="1069815"/>
    <lineage>
        <taxon>Eukaryota</taxon>
        <taxon>Metazoa</taxon>
        <taxon>Spiralia</taxon>
        <taxon>Lophotrochozoa</taxon>
        <taxon>Mollusca</taxon>
        <taxon>Bivalvia</taxon>
        <taxon>Autobranchia</taxon>
        <taxon>Heteroconchia</taxon>
        <taxon>Palaeoheterodonta</taxon>
        <taxon>Unionida</taxon>
        <taxon>Unionoidea</taxon>
        <taxon>Unionidae</taxon>
        <taxon>Unioninae</taxon>
        <taxon>Sinanodonta</taxon>
    </lineage>
</organism>
<keyword evidence="4" id="KW-0732">Signal</keyword>
<keyword evidence="3" id="KW-0560">Oxidoreductase</keyword>
<evidence type="ECO:0000259" key="5">
    <source>
        <dbReference type="Pfam" id="PF00775"/>
    </source>
</evidence>
<dbReference type="AlphaFoldDB" id="A0ABD3W5S9"/>
<gene>
    <name evidence="6" type="ORF">ACJMK2_041517</name>
</gene>